<dbReference type="EMBL" id="CM011680">
    <property type="protein sequence ID" value="TMS17382.1"/>
    <property type="molecule type" value="Genomic_DNA"/>
</dbReference>
<accession>A0ACD3RDH4</accession>
<keyword evidence="2" id="KW-1185">Reference proteome</keyword>
<gene>
    <name evidence="1" type="ORF">E3U43_001451</name>
</gene>
<protein>
    <submittedName>
        <fullName evidence="1">Uncharacterized protein</fullName>
    </submittedName>
</protein>
<reference evidence="1" key="1">
    <citation type="submission" date="2018-11" db="EMBL/GenBank/DDBJ databases">
        <title>The sequence and de novo assembly of Larimichthys crocea genome using PacBio and Hi-C technologies.</title>
        <authorList>
            <person name="Xu P."/>
            <person name="Chen B."/>
            <person name="Zhou Z."/>
            <person name="Ke Q."/>
            <person name="Wu Y."/>
            <person name="Bai H."/>
            <person name="Pu F."/>
        </authorList>
    </citation>
    <scope>NUCLEOTIDE SEQUENCE</scope>
    <source>
        <tissue evidence="1">Muscle</tissue>
    </source>
</reference>
<organism evidence="1 2">
    <name type="scientific">Larimichthys crocea</name>
    <name type="common">Large yellow croaker</name>
    <name type="synonym">Pseudosciaena crocea</name>
    <dbReference type="NCBI Taxonomy" id="215358"/>
    <lineage>
        <taxon>Eukaryota</taxon>
        <taxon>Metazoa</taxon>
        <taxon>Chordata</taxon>
        <taxon>Craniata</taxon>
        <taxon>Vertebrata</taxon>
        <taxon>Euteleostomi</taxon>
        <taxon>Actinopterygii</taxon>
        <taxon>Neopterygii</taxon>
        <taxon>Teleostei</taxon>
        <taxon>Neoteleostei</taxon>
        <taxon>Acanthomorphata</taxon>
        <taxon>Eupercaria</taxon>
        <taxon>Sciaenidae</taxon>
        <taxon>Larimichthys</taxon>
    </lineage>
</organism>
<evidence type="ECO:0000313" key="2">
    <source>
        <dbReference type="Proteomes" id="UP000793456"/>
    </source>
</evidence>
<proteinExistence type="predicted"/>
<evidence type="ECO:0000313" key="1">
    <source>
        <dbReference type="EMBL" id="TMS17382.1"/>
    </source>
</evidence>
<name>A0ACD3RDH4_LARCR</name>
<comment type="caution">
    <text evidence="1">The sequence shown here is derived from an EMBL/GenBank/DDBJ whole genome shotgun (WGS) entry which is preliminary data.</text>
</comment>
<sequence>MIDSSNSLPSPFKTMALPITSPNSKLCLTSPKRGQKREEGWKEVVRRSKKLSVPASVVSRIMGRGGCNITAIQDVTGAHIDVDKQKDKNGERMITIRGGTESTRYAVQLINALIQDPAKELEDLIPRNHIRAPGSKTTSASFPSTTGTTSGSTTGPKALSALVTSTGVSFQPSSSSSSASSQAGGKIGKGLSSNVRQPFPVSLPLAYAHPQLALLAAQTMHQIRHPRLPMAQFGGTFSPAASTWGPFPVRPVSPGSANSSPKHNGGTNGTGGQARPNSTHSEHSSTASSGASVTTTNTATTIAPNTSTAAGSPHTPNPTPYNPQPSLPTPSSVRKQLFAPDPKPAGVAPVSVAATSSSGSNAVRGTGSPAHHSSTTTTANAPQQPGRTHFAAPHPAN</sequence>
<dbReference type="Proteomes" id="UP000793456">
    <property type="component" value="Chromosome VII"/>
</dbReference>